<dbReference type="OMA" id="QKCTGEA"/>
<evidence type="ECO:0000256" key="4">
    <source>
        <dbReference type="ARBA" id="ARBA00023163"/>
    </source>
</evidence>
<name>A0A8C4N911_EPTBU</name>
<dbReference type="InterPro" id="IPR004855">
    <property type="entry name" value="TFIIA_asu/bsu"/>
</dbReference>
<evidence type="ECO:0000256" key="5">
    <source>
        <dbReference type="ARBA" id="ARBA00023242"/>
    </source>
</evidence>
<evidence type="ECO:0000313" key="8">
    <source>
        <dbReference type="Proteomes" id="UP000694388"/>
    </source>
</evidence>
<dbReference type="SUPFAM" id="SSF47396">
    <property type="entry name" value="Transcription factor IIA (TFIIA), alpha-helical domain"/>
    <property type="match status" value="1"/>
</dbReference>
<dbReference type="FunFam" id="1.10.287.100:FF:000001">
    <property type="entry name" value="Transcription initiation factor IIA subunit"/>
    <property type="match status" value="1"/>
</dbReference>
<protein>
    <submittedName>
        <fullName evidence="7">General transcription factor IIA, 1</fullName>
    </submittedName>
</protein>
<dbReference type="SMART" id="SM01371">
    <property type="entry name" value="TFIIA"/>
    <property type="match status" value="1"/>
</dbReference>
<organism evidence="7 8">
    <name type="scientific">Eptatretus burgeri</name>
    <name type="common">Inshore hagfish</name>
    <dbReference type="NCBI Taxonomy" id="7764"/>
    <lineage>
        <taxon>Eukaryota</taxon>
        <taxon>Metazoa</taxon>
        <taxon>Chordata</taxon>
        <taxon>Craniata</taxon>
        <taxon>Vertebrata</taxon>
        <taxon>Cyclostomata</taxon>
        <taxon>Myxini</taxon>
        <taxon>Myxiniformes</taxon>
        <taxon>Myxinidae</taxon>
        <taxon>Eptatretinae</taxon>
        <taxon>Eptatretus</taxon>
    </lineage>
</organism>
<sequence length="363" mass="39591">MAGSANSNPVPKLYKSVIEDVISSVRDAFLDEGVDEQVLQELKQVWETKLHLSKAVMGLHPEEQQLLQRAHQTLMGNQQVMQQQQQHHQQPQQPQHHQQQHQQQKQAQQIIQIPTLTVCPSFVLQDGHGIQHLTAGGMTQPAAAATMALPQGVVPPYQITGNLQAGQMYKQVMMTPQGQQLILQQPTIITSVGGQQVLMHTTAPTTSPALAPQAVGTGPAVTGPQVTTQLGQPISISQQVIAVSTPSASASVSGQPAQVLVQVDGVGDTSSDEEEDDDENEDKDKDEDLGEEDDAGEEDPLNSEDDVSDVDPSDLFDAENVVVCQYDKIHRSKNRWKFHLKDGIMNLNGKDYVFSKSVGDAEW</sequence>
<feature type="region of interest" description="Disordered" evidence="6">
    <location>
        <begin position="266"/>
        <end position="313"/>
    </location>
</feature>
<dbReference type="SUPFAM" id="SSF50784">
    <property type="entry name" value="Transcription factor IIA (TFIIA), beta-barrel domain"/>
    <property type="match status" value="1"/>
</dbReference>
<dbReference type="InterPro" id="IPR009088">
    <property type="entry name" value="TFIIA_b-brl"/>
</dbReference>
<reference evidence="7" key="2">
    <citation type="submission" date="2025-09" db="UniProtKB">
        <authorList>
            <consortium name="Ensembl"/>
        </authorList>
    </citation>
    <scope>IDENTIFICATION</scope>
</reference>
<dbReference type="GO" id="GO:0006367">
    <property type="term" value="P:transcription initiation at RNA polymerase II promoter"/>
    <property type="evidence" value="ECO:0007669"/>
    <property type="project" value="InterPro"/>
</dbReference>
<proteinExistence type="inferred from homology"/>
<reference evidence="7" key="1">
    <citation type="submission" date="2025-08" db="UniProtKB">
        <authorList>
            <consortium name="Ensembl"/>
        </authorList>
    </citation>
    <scope>IDENTIFICATION</scope>
</reference>
<feature type="compositionally biased region" description="Low complexity" evidence="6">
    <location>
        <begin position="78"/>
        <end position="106"/>
    </location>
</feature>
<dbReference type="GO" id="GO:0005672">
    <property type="term" value="C:transcription factor TFIIA complex"/>
    <property type="evidence" value="ECO:0007669"/>
    <property type="project" value="InterPro"/>
</dbReference>
<dbReference type="PANTHER" id="PTHR12694">
    <property type="entry name" value="TRANSCRIPTION INITIATION FACTOR IIA SUBUNIT 1"/>
    <property type="match status" value="1"/>
</dbReference>
<keyword evidence="3" id="KW-0805">Transcription regulation</keyword>
<dbReference type="Pfam" id="PF03153">
    <property type="entry name" value="TFIIA"/>
    <property type="match status" value="2"/>
</dbReference>
<keyword evidence="5" id="KW-0539">Nucleus</keyword>
<dbReference type="Proteomes" id="UP000694388">
    <property type="component" value="Unplaced"/>
</dbReference>
<evidence type="ECO:0000256" key="6">
    <source>
        <dbReference type="SAM" id="MobiDB-lite"/>
    </source>
</evidence>
<dbReference type="Ensembl" id="ENSEBUT00000004665.1">
    <property type="protein sequence ID" value="ENSEBUP00000004240.1"/>
    <property type="gene ID" value="ENSEBUG00000003005.1"/>
</dbReference>
<dbReference type="Gene3D" id="2.30.18.10">
    <property type="entry name" value="Transcription factor IIA (TFIIA), beta-barrel domain"/>
    <property type="match status" value="1"/>
</dbReference>
<evidence type="ECO:0000313" key="7">
    <source>
        <dbReference type="Ensembl" id="ENSEBUP00000004240.1"/>
    </source>
</evidence>
<accession>A0A8C4N911</accession>
<evidence type="ECO:0000256" key="1">
    <source>
        <dbReference type="ARBA" id="ARBA00004123"/>
    </source>
</evidence>
<comment type="subcellular location">
    <subcellularLocation>
        <location evidence="1">Nucleus</location>
    </subcellularLocation>
</comment>
<keyword evidence="4" id="KW-0804">Transcription</keyword>
<feature type="compositionally biased region" description="Acidic residues" evidence="6">
    <location>
        <begin position="270"/>
        <end position="313"/>
    </location>
</feature>
<evidence type="ECO:0000256" key="2">
    <source>
        <dbReference type="ARBA" id="ARBA00010059"/>
    </source>
</evidence>
<feature type="region of interest" description="Disordered" evidence="6">
    <location>
        <begin position="77"/>
        <end position="106"/>
    </location>
</feature>
<dbReference type="Gene3D" id="1.10.287.100">
    <property type="match status" value="1"/>
</dbReference>
<dbReference type="PANTHER" id="PTHR12694:SF8">
    <property type="entry name" value="TRANSCRIPTION INITIATION FACTOR IIA SUBUNIT 1"/>
    <property type="match status" value="1"/>
</dbReference>
<dbReference type="CDD" id="cd07976">
    <property type="entry name" value="TFIIA_alpha_beta_like"/>
    <property type="match status" value="2"/>
</dbReference>
<dbReference type="GeneTree" id="ENSGT00940000156726"/>
<dbReference type="AlphaFoldDB" id="A0A8C4N911"/>
<dbReference type="FunFam" id="2.30.18.10:FF:000002">
    <property type="entry name" value="Transcription initiation factor IIA subunit 1"/>
    <property type="match status" value="1"/>
</dbReference>
<keyword evidence="8" id="KW-1185">Reference proteome</keyword>
<evidence type="ECO:0000256" key="3">
    <source>
        <dbReference type="ARBA" id="ARBA00023015"/>
    </source>
</evidence>
<comment type="similarity">
    <text evidence="2">Belongs to the TFIIA subunit 1 family.</text>
</comment>